<dbReference type="PANTHER" id="PTHR12686:SF8">
    <property type="entry name" value="EXOSOME COMPLEX COMPONENT CSL4"/>
    <property type="match status" value="1"/>
</dbReference>
<dbReference type="Pfam" id="PF10447">
    <property type="entry name" value="EXOSC1"/>
    <property type="match status" value="1"/>
</dbReference>
<accession>A0A7R8X4Z3</accession>
<dbReference type="InterPro" id="IPR019495">
    <property type="entry name" value="EXOSC1_C"/>
</dbReference>
<dbReference type="EMBL" id="LR899565">
    <property type="protein sequence ID" value="CAD7240645.1"/>
    <property type="molecule type" value="Genomic_DNA"/>
</dbReference>
<evidence type="ECO:0000313" key="6">
    <source>
        <dbReference type="Proteomes" id="UP000677054"/>
    </source>
</evidence>
<dbReference type="SUPFAM" id="SSF50249">
    <property type="entry name" value="Nucleic acid-binding proteins"/>
    <property type="match status" value="1"/>
</dbReference>
<dbReference type="InterPro" id="IPR039771">
    <property type="entry name" value="Csl4"/>
</dbReference>
<evidence type="ECO:0000313" key="5">
    <source>
        <dbReference type="EMBL" id="CAD7240645.1"/>
    </source>
</evidence>
<dbReference type="InterPro" id="IPR012340">
    <property type="entry name" value="NA-bd_OB-fold"/>
</dbReference>
<evidence type="ECO:0000256" key="2">
    <source>
        <dbReference type="ARBA" id="ARBA00022490"/>
    </source>
</evidence>
<dbReference type="OrthoDB" id="440760at2759"/>
<dbReference type="EMBL" id="CAJPEV010000048">
    <property type="protein sequence ID" value="CAG0879594.1"/>
    <property type="molecule type" value="Genomic_DNA"/>
</dbReference>
<dbReference type="AlphaFoldDB" id="A0A7R8X4Z3"/>
<dbReference type="GO" id="GO:0006396">
    <property type="term" value="P:RNA processing"/>
    <property type="evidence" value="ECO:0007669"/>
    <property type="project" value="InterPro"/>
</dbReference>
<evidence type="ECO:0000256" key="3">
    <source>
        <dbReference type="ARBA" id="ARBA00022835"/>
    </source>
</evidence>
<gene>
    <name evidence="5" type="ORF">DSTB1V02_LOCUS664</name>
</gene>
<feature type="domain" description="Exosome complex component CSL4 C-terminal" evidence="4">
    <location>
        <begin position="48"/>
        <end position="88"/>
    </location>
</feature>
<dbReference type="Gene3D" id="2.40.50.140">
    <property type="entry name" value="Nucleic acid-binding proteins"/>
    <property type="match status" value="1"/>
</dbReference>
<sequence length="158" mass="17575">MQVTQISVKRGDEQHVVPSTGSIVTARVTSVNPRFCKCKILCIEDTVLKEPFRAIIKKEDVRATHKDKVELYKCFRPRDIILARVLSLGDALSYLLSTAENELGVVIAHSEAGAAMVPVSWTEMQCPKTFMKEPRKVAKVVPQDFLEPAQAPPGREEA</sequence>
<dbReference type="GO" id="GO:0003723">
    <property type="term" value="F:RNA binding"/>
    <property type="evidence" value="ECO:0007669"/>
    <property type="project" value="InterPro"/>
</dbReference>
<name>A0A7R8X4Z3_9CRUS</name>
<dbReference type="GO" id="GO:0005730">
    <property type="term" value="C:nucleolus"/>
    <property type="evidence" value="ECO:0007669"/>
    <property type="project" value="UniProtKB-SubCell"/>
</dbReference>
<keyword evidence="3" id="KW-0271">Exosome</keyword>
<dbReference type="FunFam" id="2.40.50.140:FF:000198">
    <property type="entry name" value="Exosome complex component CSL4"/>
    <property type="match status" value="1"/>
</dbReference>
<evidence type="ECO:0000259" key="4">
    <source>
        <dbReference type="Pfam" id="PF10447"/>
    </source>
</evidence>
<dbReference type="PANTHER" id="PTHR12686">
    <property type="entry name" value="3'-5' EXORIBONUCLEASE CSL4-RELATED"/>
    <property type="match status" value="1"/>
</dbReference>
<comment type="subcellular location">
    <subcellularLocation>
        <location evidence="1">Nucleus</location>
        <location evidence="1">Nucleolus</location>
    </subcellularLocation>
</comment>
<dbReference type="GO" id="GO:0005737">
    <property type="term" value="C:cytoplasm"/>
    <property type="evidence" value="ECO:0007669"/>
    <property type="project" value="TreeGrafter"/>
</dbReference>
<protein>
    <recommendedName>
        <fullName evidence="4">Exosome complex component CSL4 C-terminal domain-containing protein</fullName>
    </recommendedName>
</protein>
<keyword evidence="6" id="KW-1185">Reference proteome</keyword>
<reference evidence="5" key="1">
    <citation type="submission" date="2020-11" db="EMBL/GenBank/DDBJ databases">
        <authorList>
            <person name="Tran Van P."/>
        </authorList>
    </citation>
    <scope>NUCLEOTIDE SEQUENCE</scope>
</reference>
<organism evidence="5">
    <name type="scientific">Darwinula stevensoni</name>
    <dbReference type="NCBI Taxonomy" id="69355"/>
    <lineage>
        <taxon>Eukaryota</taxon>
        <taxon>Metazoa</taxon>
        <taxon>Ecdysozoa</taxon>
        <taxon>Arthropoda</taxon>
        <taxon>Crustacea</taxon>
        <taxon>Oligostraca</taxon>
        <taxon>Ostracoda</taxon>
        <taxon>Podocopa</taxon>
        <taxon>Podocopida</taxon>
        <taxon>Darwinulocopina</taxon>
        <taxon>Darwinuloidea</taxon>
        <taxon>Darwinulidae</taxon>
        <taxon>Darwinula</taxon>
    </lineage>
</organism>
<evidence type="ECO:0000256" key="1">
    <source>
        <dbReference type="ARBA" id="ARBA00004604"/>
    </source>
</evidence>
<dbReference type="CDD" id="cd05791">
    <property type="entry name" value="S1_CSL4"/>
    <property type="match status" value="1"/>
</dbReference>
<keyword evidence="2" id="KW-0963">Cytoplasm</keyword>
<proteinExistence type="predicted"/>
<dbReference type="GO" id="GO:0000176">
    <property type="term" value="C:nuclear exosome (RNase complex)"/>
    <property type="evidence" value="ECO:0007669"/>
    <property type="project" value="TreeGrafter"/>
</dbReference>
<dbReference type="Proteomes" id="UP000677054">
    <property type="component" value="Unassembled WGS sequence"/>
</dbReference>